<dbReference type="Proteomes" id="UP000824150">
    <property type="component" value="Unassembled WGS sequence"/>
</dbReference>
<evidence type="ECO:0000256" key="3">
    <source>
        <dbReference type="ARBA" id="ARBA00022596"/>
    </source>
</evidence>
<dbReference type="Gene3D" id="3.30.70.790">
    <property type="entry name" value="UreE, C-terminal domain"/>
    <property type="match status" value="1"/>
</dbReference>
<dbReference type="SUPFAM" id="SSF69737">
    <property type="entry name" value="Urease metallochaperone UreE, C-terminal domain"/>
    <property type="match status" value="1"/>
</dbReference>
<dbReference type="GO" id="GO:0051082">
    <property type="term" value="F:unfolded protein binding"/>
    <property type="evidence" value="ECO:0007669"/>
    <property type="project" value="UniProtKB-UniRule"/>
</dbReference>
<organism evidence="7 8">
    <name type="scientific">Candidatus Anaerobiospirillum merdipullorum</name>
    <dbReference type="NCBI Taxonomy" id="2838450"/>
    <lineage>
        <taxon>Bacteria</taxon>
        <taxon>Pseudomonadati</taxon>
        <taxon>Pseudomonadota</taxon>
        <taxon>Gammaproteobacteria</taxon>
        <taxon>Aeromonadales</taxon>
        <taxon>Succinivibrionaceae</taxon>
        <taxon>Anaerobiospirillum</taxon>
    </lineage>
</organism>
<evidence type="ECO:0000259" key="6">
    <source>
        <dbReference type="SMART" id="SM00988"/>
    </source>
</evidence>
<gene>
    <name evidence="5 7" type="primary">ureE</name>
    <name evidence="7" type="ORF">IAA31_03485</name>
</gene>
<dbReference type="InterPro" id="IPR012406">
    <property type="entry name" value="UreE"/>
</dbReference>
<accession>A0A9E2NS33</accession>
<proteinExistence type="inferred from homology"/>
<evidence type="ECO:0000313" key="8">
    <source>
        <dbReference type="Proteomes" id="UP000824150"/>
    </source>
</evidence>
<dbReference type="AlphaFoldDB" id="A0A9E2NS33"/>
<dbReference type="GO" id="GO:0019627">
    <property type="term" value="P:urea metabolic process"/>
    <property type="evidence" value="ECO:0007669"/>
    <property type="project" value="InterPro"/>
</dbReference>
<evidence type="ECO:0000256" key="4">
    <source>
        <dbReference type="ARBA" id="ARBA00023186"/>
    </source>
</evidence>
<dbReference type="Pfam" id="PF02814">
    <property type="entry name" value="UreE_N"/>
    <property type="match status" value="1"/>
</dbReference>
<evidence type="ECO:0000256" key="2">
    <source>
        <dbReference type="ARBA" id="ARBA00022490"/>
    </source>
</evidence>
<keyword evidence="3 5" id="KW-0533">Nickel</keyword>
<dbReference type="GO" id="GO:0016151">
    <property type="term" value="F:nickel cation binding"/>
    <property type="evidence" value="ECO:0007669"/>
    <property type="project" value="UniProtKB-UniRule"/>
</dbReference>
<keyword evidence="2 5" id="KW-0963">Cytoplasm</keyword>
<dbReference type="SMART" id="SM00988">
    <property type="entry name" value="UreE_N"/>
    <property type="match status" value="1"/>
</dbReference>
<dbReference type="InterPro" id="IPR036118">
    <property type="entry name" value="UreE_N_sf"/>
</dbReference>
<dbReference type="Gene3D" id="2.60.260.20">
    <property type="entry name" value="Urease metallochaperone UreE, N-terminal domain"/>
    <property type="match status" value="1"/>
</dbReference>
<evidence type="ECO:0000256" key="1">
    <source>
        <dbReference type="ARBA" id="ARBA00004496"/>
    </source>
</evidence>
<comment type="function">
    <text evidence="5">Involved in urease metallocenter assembly. Binds nickel. Probably functions as a nickel donor during metallocenter assembly.</text>
</comment>
<reference evidence="7" key="1">
    <citation type="journal article" date="2021" name="PeerJ">
        <title>Extensive microbial diversity within the chicken gut microbiome revealed by metagenomics and culture.</title>
        <authorList>
            <person name="Gilroy R."/>
            <person name="Ravi A."/>
            <person name="Getino M."/>
            <person name="Pursley I."/>
            <person name="Horton D.L."/>
            <person name="Alikhan N.F."/>
            <person name="Baker D."/>
            <person name="Gharbi K."/>
            <person name="Hall N."/>
            <person name="Watson M."/>
            <person name="Adriaenssens E.M."/>
            <person name="Foster-Nyarko E."/>
            <person name="Jarju S."/>
            <person name="Secka A."/>
            <person name="Antonio M."/>
            <person name="Oren A."/>
            <person name="Chaudhuri R.R."/>
            <person name="La Ragione R."/>
            <person name="Hildebrand F."/>
            <person name="Pallen M.J."/>
        </authorList>
    </citation>
    <scope>NUCLEOTIDE SEQUENCE</scope>
    <source>
        <strain evidence="7">687</strain>
    </source>
</reference>
<dbReference type="Pfam" id="PF05194">
    <property type="entry name" value="UreE_C"/>
    <property type="match status" value="1"/>
</dbReference>
<dbReference type="InterPro" id="IPR004029">
    <property type="entry name" value="UreE_N"/>
</dbReference>
<keyword evidence="4 5" id="KW-0143">Chaperone</keyword>
<dbReference type="PIRSF" id="PIRSF036402">
    <property type="entry name" value="Ureas_acces_UreE"/>
    <property type="match status" value="1"/>
</dbReference>
<comment type="subcellular location">
    <subcellularLocation>
        <location evidence="1 5">Cytoplasm</location>
    </subcellularLocation>
</comment>
<dbReference type="HAMAP" id="MF_00822">
    <property type="entry name" value="UreE"/>
    <property type="match status" value="1"/>
</dbReference>
<evidence type="ECO:0000313" key="7">
    <source>
        <dbReference type="EMBL" id="MBU3826535.1"/>
    </source>
</evidence>
<dbReference type="SUPFAM" id="SSF69287">
    <property type="entry name" value="Urease metallochaperone UreE, N-terminal domain"/>
    <property type="match status" value="1"/>
</dbReference>
<dbReference type="GO" id="GO:0065003">
    <property type="term" value="P:protein-containing complex assembly"/>
    <property type="evidence" value="ECO:0007669"/>
    <property type="project" value="InterPro"/>
</dbReference>
<reference evidence="7" key="2">
    <citation type="submission" date="2021-04" db="EMBL/GenBank/DDBJ databases">
        <authorList>
            <person name="Gilroy R."/>
        </authorList>
    </citation>
    <scope>NUCLEOTIDE SEQUENCE</scope>
    <source>
        <strain evidence="7">687</strain>
    </source>
</reference>
<dbReference type="InterPro" id="IPR007864">
    <property type="entry name" value="UreE_C_dom"/>
</dbReference>
<protein>
    <recommendedName>
        <fullName evidence="5">Urease accessory protein UreE</fullName>
    </recommendedName>
</protein>
<dbReference type="CDD" id="cd00571">
    <property type="entry name" value="UreE"/>
    <property type="match status" value="1"/>
</dbReference>
<evidence type="ECO:0000256" key="5">
    <source>
        <dbReference type="HAMAP-Rule" id="MF_00822"/>
    </source>
</evidence>
<name>A0A9E2NS33_9GAMM</name>
<dbReference type="GO" id="GO:0005737">
    <property type="term" value="C:cytoplasm"/>
    <property type="evidence" value="ECO:0007669"/>
    <property type="project" value="UniProtKB-SubCell"/>
</dbReference>
<comment type="similarity">
    <text evidence="5">Belongs to the UreE family.</text>
</comment>
<dbReference type="NCBIfam" id="NF009751">
    <property type="entry name" value="PRK13261.1-1"/>
    <property type="match status" value="1"/>
</dbReference>
<feature type="domain" description="UreE urease accessory N-terminal" evidence="6">
    <location>
        <begin position="2"/>
        <end position="66"/>
    </location>
</feature>
<sequence length="153" mass="16947">MIIYTKNLGPVIPTPDAPSLSLSAERWAICRQRTKLEDGTEVGINVERGQTLHAGDVLQSADGQLCVICAAPEELIEATAPDALTHARACYHLGNRHLPLQILPLKVRFLPDSVIEQMCTTLGLSLTRLWATFNPESGAYAHHHEHEHEHHHD</sequence>
<dbReference type="GO" id="GO:0006457">
    <property type="term" value="P:protein folding"/>
    <property type="evidence" value="ECO:0007669"/>
    <property type="project" value="InterPro"/>
</dbReference>
<comment type="caution">
    <text evidence="7">The sequence shown here is derived from an EMBL/GenBank/DDBJ whole genome shotgun (WGS) entry which is preliminary data.</text>
</comment>
<dbReference type="EMBL" id="JAHLFG010000036">
    <property type="protein sequence ID" value="MBU3826535.1"/>
    <property type="molecule type" value="Genomic_DNA"/>
</dbReference>